<dbReference type="Proteomes" id="UP000693946">
    <property type="component" value="Linkage Group LG6"/>
</dbReference>
<keyword evidence="2" id="KW-1185">Reference proteome</keyword>
<dbReference type="EMBL" id="JAGKHQ010000018">
    <property type="protein sequence ID" value="KAG7485460.1"/>
    <property type="molecule type" value="Genomic_DNA"/>
</dbReference>
<evidence type="ECO:0000313" key="1">
    <source>
        <dbReference type="EMBL" id="KAG7485460.1"/>
    </source>
</evidence>
<proteinExistence type="predicted"/>
<comment type="caution">
    <text evidence="1">The sequence shown here is derived from an EMBL/GenBank/DDBJ whole genome shotgun (WGS) entry which is preliminary data.</text>
</comment>
<organism evidence="1 2">
    <name type="scientific">Solea senegalensis</name>
    <name type="common">Senegalese sole</name>
    <dbReference type="NCBI Taxonomy" id="28829"/>
    <lineage>
        <taxon>Eukaryota</taxon>
        <taxon>Metazoa</taxon>
        <taxon>Chordata</taxon>
        <taxon>Craniata</taxon>
        <taxon>Vertebrata</taxon>
        <taxon>Euteleostomi</taxon>
        <taxon>Actinopterygii</taxon>
        <taxon>Neopterygii</taxon>
        <taxon>Teleostei</taxon>
        <taxon>Neoteleostei</taxon>
        <taxon>Acanthomorphata</taxon>
        <taxon>Carangaria</taxon>
        <taxon>Pleuronectiformes</taxon>
        <taxon>Pleuronectoidei</taxon>
        <taxon>Soleidae</taxon>
        <taxon>Solea</taxon>
    </lineage>
</organism>
<protein>
    <submittedName>
        <fullName evidence="1">Uncharacterized protein</fullName>
    </submittedName>
</protein>
<evidence type="ECO:0000313" key="2">
    <source>
        <dbReference type="Proteomes" id="UP000693946"/>
    </source>
</evidence>
<sequence length="83" mass="9277">MTVVGEEEPSIVPTSCVYDDVTDRKVAHRLCFPPQNLRPRSRSASEKRLRSVCWFHLSTKLKVVSSCFPGGQECVLPDAIDLS</sequence>
<accession>A0AAV6Q9M8</accession>
<reference evidence="1 2" key="1">
    <citation type="journal article" date="2021" name="Sci. Rep.">
        <title>Chromosome anchoring in Senegalese sole (Solea senegalensis) reveals sex-associated markers and genome rearrangements in flatfish.</title>
        <authorList>
            <person name="Guerrero-Cozar I."/>
            <person name="Gomez-Garrido J."/>
            <person name="Berbel C."/>
            <person name="Martinez-Blanch J.F."/>
            <person name="Alioto T."/>
            <person name="Claros M.G."/>
            <person name="Gagnaire P.A."/>
            <person name="Manchado M."/>
        </authorList>
    </citation>
    <scope>NUCLEOTIDE SEQUENCE [LARGE SCALE GENOMIC DNA]</scope>
    <source>
        <strain evidence="1">Sse05_10M</strain>
    </source>
</reference>
<dbReference type="AlphaFoldDB" id="A0AAV6Q9M8"/>
<gene>
    <name evidence="1" type="ORF">JOB18_010743</name>
</gene>
<name>A0AAV6Q9M8_SOLSE</name>